<dbReference type="AlphaFoldDB" id="A0A1I1MHA8"/>
<evidence type="ECO:0000256" key="2">
    <source>
        <dbReference type="ARBA" id="ARBA00007581"/>
    </source>
</evidence>
<protein>
    <submittedName>
        <fullName evidence="7">Aromatic ring-opening dioxygenase, catalytic subunit, LigB family</fullName>
    </submittedName>
</protein>
<dbReference type="GO" id="GO:0016702">
    <property type="term" value="F:oxidoreductase activity, acting on single donors with incorporation of molecular oxygen, incorporation of two atoms of oxygen"/>
    <property type="evidence" value="ECO:0007669"/>
    <property type="project" value="UniProtKB-ARBA"/>
</dbReference>
<evidence type="ECO:0000256" key="5">
    <source>
        <dbReference type="ARBA" id="ARBA00023002"/>
    </source>
</evidence>
<gene>
    <name evidence="7" type="ORF">SAMN04487968_112105</name>
</gene>
<dbReference type="Proteomes" id="UP000198832">
    <property type="component" value="Unassembled WGS sequence"/>
</dbReference>
<keyword evidence="4" id="KW-0862">Zinc</keyword>
<dbReference type="PANTHER" id="PTHR30096:SF0">
    <property type="entry name" value="4,5-DOPA DIOXYGENASE EXTRADIOL-LIKE PROTEIN"/>
    <property type="match status" value="1"/>
</dbReference>
<keyword evidence="3" id="KW-0479">Metal-binding</keyword>
<keyword evidence="5" id="KW-0560">Oxidoreductase</keyword>
<evidence type="ECO:0000259" key="6">
    <source>
        <dbReference type="Pfam" id="PF02900"/>
    </source>
</evidence>
<dbReference type="InterPro" id="IPR004183">
    <property type="entry name" value="Xdiol_dOase_suB"/>
</dbReference>
<proteinExistence type="inferred from homology"/>
<keyword evidence="8" id="KW-1185">Reference proteome</keyword>
<dbReference type="STRING" id="574651.SAMN04487968_112105"/>
<comment type="similarity">
    <text evidence="2">Belongs to the DODA-type extradiol aromatic ring-opening dioxygenase family.</text>
</comment>
<dbReference type="EMBL" id="FOLB01000012">
    <property type="protein sequence ID" value="SFC84819.1"/>
    <property type="molecule type" value="Genomic_DNA"/>
</dbReference>
<dbReference type="CDD" id="cd07363">
    <property type="entry name" value="45_DOPA_Dioxygenase"/>
    <property type="match status" value="1"/>
</dbReference>
<dbReference type="PANTHER" id="PTHR30096">
    <property type="entry name" value="4,5-DOPA DIOXYGENASE EXTRADIOL-LIKE PROTEIN"/>
    <property type="match status" value="1"/>
</dbReference>
<accession>A0A1I1MHA8</accession>
<evidence type="ECO:0000313" key="8">
    <source>
        <dbReference type="Proteomes" id="UP000198832"/>
    </source>
</evidence>
<organism evidence="7 8">
    <name type="scientific">Nocardioides terrae</name>
    <dbReference type="NCBI Taxonomy" id="574651"/>
    <lineage>
        <taxon>Bacteria</taxon>
        <taxon>Bacillati</taxon>
        <taxon>Actinomycetota</taxon>
        <taxon>Actinomycetes</taxon>
        <taxon>Propionibacteriales</taxon>
        <taxon>Nocardioidaceae</taxon>
        <taxon>Nocardioides</taxon>
    </lineage>
</organism>
<dbReference type="PIRSF" id="PIRSF006157">
    <property type="entry name" value="Doxgns_DODA"/>
    <property type="match status" value="1"/>
</dbReference>
<dbReference type="GO" id="GO:0008270">
    <property type="term" value="F:zinc ion binding"/>
    <property type="evidence" value="ECO:0007669"/>
    <property type="project" value="InterPro"/>
</dbReference>
<keyword evidence="7" id="KW-0223">Dioxygenase</keyword>
<comment type="cofactor">
    <cofactor evidence="1">
        <name>Zn(2+)</name>
        <dbReference type="ChEBI" id="CHEBI:29105"/>
    </cofactor>
</comment>
<evidence type="ECO:0000256" key="3">
    <source>
        <dbReference type="ARBA" id="ARBA00022723"/>
    </source>
</evidence>
<name>A0A1I1MHA8_9ACTN</name>
<dbReference type="SUPFAM" id="SSF53213">
    <property type="entry name" value="LigB-like"/>
    <property type="match status" value="1"/>
</dbReference>
<dbReference type="Pfam" id="PF02900">
    <property type="entry name" value="LigB"/>
    <property type="match status" value="1"/>
</dbReference>
<feature type="domain" description="Extradiol ring-cleavage dioxygenase class III enzyme subunit B" evidence="6">
    <location>
        <begin position="44"/>
        <end position="274"/>
    </location>
</feature>
<evidence type="ECO:0000313" key="7">
    <source>
        <dbReference type="EMBL" id="SFC84819.1"/>
    </source>
</evidence>
<dbReference type="InterPro" id="IPR014436">
    <property type="entry name" value="Extradiol_dOase_DODA"/>
</dbReference>
<evidence type="ECO:0000256" key="4">
    <source>
        <dbReference type="ARBA" id="ARBA00022833"/>
    </source>
</evidence>
<dbReference type="GO" id="GO:0008198">
    <property type="term" value="F:ferrous iron binding"/>
    <property type="evidence" value="ECO:0007669"/>
    <property type="project" value="InterPro"/>
</dbReference>
<evidence type="ECO:0000256" key="1">
    <source>
        <dbReference type="ARBA" id="ARBA00001947"/>
    </source>
</evidence>
<dbReference type="Gene3D" id="3.40.830.10">
    <property type="entry name" value="LigB-like"/>
    <property type="match status" value="1"/>
</dbReference>
<sequence>MTTTAEADALIPASHPFAQHVRRAAALEAAGPHRPWTPADGPMPALYLSHGGGPMPFQDPGWLEPLHGWARTLPKPRAILVVSAHWESAPLSISAERPSELVYDFGGFDPLYHRFRYDTPDPGDLARLVSGLLPDTEHVHQHASRGLDHGAWVPLKIMYPGADVPVLQLSLPTEDPDRLLALGARLRPLREQGVLVVGSGHMTHGLPFLTREMFTGNVVPGWSSDFDAWAADALGRGDVAELSRFRTAAPGMPYAHPTVEHFTPMFVTLGAASDPAAPVLSTLDGFALGLSRRSFQAA</sequence>
<dbReference type="OrthoDB" id="9790889at2"/>
<dbReference type="RefSeq" id="WP_091125611.1">
    <property type="nucleotide sequence ID" value="NZ_FOLB01000012.1"/>
</dbReference>
<reference evidence="7 8" key="1">
    <citation type="submission" date="2016-10" db="EMBL/GenBank/DDBJ databases">
        <authorList>
            <person name="de Groot N.N."/>
        </authorList>
    </citation>
    <scope>NUCLEOTIDE SEQUENCE [LARGE SCALE GENOMIC DNA]</scope>
    <source>
        <strain evidence="7 8">CGMCC 1.7056</strain>
    </source>
</reference>